<accession>A0A3B0U0Q2</accession>
<dbReference type="AlphaFoldDB" id="A0A3B0U0Q2"/>
<reference evidence="1" key="1">
    <citation type="submission" date="2018-06" db="EMBL/GenBank/DDBJ databases">
        <authorList>
            <person name="Zhirakovskaya E."/>
        </authorList>
    </citation>
    <scope>NUCLEOTIDE SEQUENCE</scope>
</reference>
<protein>
    <submittedName>
        <fullName evidence="1">Uncharacterized protein</fullName>
    </submittedName>
</protein>
<sequence>MLSVKDYQEKVYQTFSLLEKYGINVYAHTIIINLNKGVKNIVDLWNFIKKFKNVVEWRIDEANYSMYLSKVVNDIFLSD</sequence>
<name>A0A3B0U0Q2_9ZZZZ</name>
<gene>
    <name evidence="1" type="ORF">MNBD_BACTEROID01-1383</name>
</gene>
<organism evidence="1">
    <name type="scientific">hydrothermal vent metagenome</name>
    <dbReference type="NCBI Taxonomy" id="652676"/>
    <lineage>
        <taxon>unclassified sequences</taxon>
        <taxon>metagenomes</taxon>
        <taxon>ecological metagenomes</taxon>
    </lineage>
</organism>
<evidence type="ECO:0000313" key="1">
    <source>
        <dbReference type="EMBL" id="VAW24601.1"/>
    </source>
</evidence>
<proteinExistence type="predicted"/>
<dbReference type="EMBL" id="UOEP01000219">
    <property type="protein sequence ID" value="VAW24601.1"/>
    <property type="molecule type" value="Genomic_DNA"/>
</dbReference>